<proteinExistence type="predicted"/>
<dbReference type="SUPFAM" id="SSF48498">
    <property type="entry name" value="Tetracyclin repressor-like, C-terminal domain"/>
    <property type="match status" value="1"/>
</dbReference>
<sequence length="232" mass="25929">MTTEVKPKRRTKAEQRAESLEQILDAAEYLFAEHGLHGVTLKDVAKRVGVHTSLLHYYFDDKKALFDTVVARRAPVTIKRRMDALDAYERTCGGKPTVEGALHAFLDSDLELFSQTDEGWRRYGQLGALMSNAAVWGAELMDTHFDEVVLRLIGVLKRALPDCPEEDLFWGYHFVSGALMLTLARTGRIDKLSGGLCRSDDFAAVKARMADFMAAGFMGICQQRARERAAKA</sequence>
<evidence type="ECO:0000256" key="1">
    <source>
        <dbReference type="ARBA" id="ARBA00023015"/>
    </source>
</evidence>
<evidence type="ECO:0000256" key="4">
    <source>
        <dbReference type="PROSITE-ProRule" id="PRU00335"/>
    </source>
</evidence>
<keyword evidence="7" id="KW-1185">Reference proteome</keyword>
<dbReference type="SUPFAM" id="SSF46689">
    <property type="entry name" value="Homeodomain-like"/>
    <property type="match status" value="1"/>
</dbReference>
<dbReference type="Gene3D" id="1.10.357.10">
    <property type="entry name" value="Tetracycline Repressor, domain 2"/>
    <property type="match status" value="1"/>
</dbReference>
<dbReference type="GO" id="GO:0000976">
    <property type="term" value="F:transcription cis-regulatory region binding"/>
    <property type="evidence" value="ECO:0007669"/>
    <property type="project" value="TreeGrafter"/>
</dbReference>
<dbReference type="PANTHER" id="PTHR30055:SF234">
    <property type="entry name" value="HTH-TYPE TRANSCRIPTIONAL REGULATOR BETI"/>
    <property type="match status" value="1"/>
</dbReference>
<dbReference type="Pfam" id="PF00440">
    <property type="entry name" value="TetR_N"/>
    <property type="match status" value="1"/>
</dbReference>
<dbReference type="GO" id="GO:0003700">
    <property type="term" value="F:DNA-binding transcription factor activity"/>
    <property type="evidence" value="ECO:0007669"/>
    <property type="project" value="TreeGrafter"/>
</dbReference>
<keyword evidence="3" id="KW-0804">Transcription</keyword>
<reference evidence="6 7" key="1">
    <citation type="submission" date="2019-07" db="EMBL/GenBank/DDBJ databases">
        <title>Full genome sequence of Sphingomonas sp. 4R-6-7(HKS19).</title>
        <authorList>
            <person name="Im W.-T."/>
        </authorList>
    </citation>
    <scope>NUCLEOTIDE SEQUENCE [LARGE SCALE GENOMIC DNA]</scope>
    <source>
        <strain evidence="6 7">HKS19</strain>
    </source>
</reference>
<protein>
    <submittedName>
        <fullName evidence="6">Helix-turn-helix transcriptional regulator</fullName>
    </submittedName>
</protein>
<dbReference type="PROSITE" id="PS50977">
    <property type="entry name" value="HTH_TETR_2"/>
    <property type="match status" value="1"/>
</dbReference>
<dbReference type="OrthoDB" id="2356263at2"/>
<evidence type="ECO:0000256" key="2">
    <source>
        <dbReference type="ARBA" id="ARBA00023125"/>
    </source>
</evidence>
<organism evidence="6 7">
    <name type="scientific">Sphingomonas panacisoli</name>
    <dbReference type="NCBI Taxonomy" id="1813879"/>
    <lineage>
        <taxon>Bacteria</taxon>
        <taxon>Pseudomonadati</taxon>
        <taxon>Pseudomonadota</taxon>
        <taxon>Alphaproteobacteria</taxon>
        <taxon>Sphingomonadales</taxon>
        <taxon>Sphingomonadaceae</taxon>
        <taxon>Sphingomonas</taxon>
    </lineage>
</organism>
<dbReference type="InterPro" id="IPR036271">
    <property type="entry name" value="Tet_transcr_reg_TetR-rel_C_sf"/>
</dbReference>
<dbReference type="PRINTS" id="PR00455">
    <property type="entry name" value="HTHTETR"/>
</dbReference>
<dbReference type="PANTHER" id="PTHR30055">
    <property type="entry name" value="HTH-TYPE TRANSCRIPTIONAL REGULATOR RUTR"/>
    <property type="match status" value="1"/>
</dbReference>
<accession>A0A5B8LKS2</accession>
<dbReference type="InterPro" id="IPR009057">
    <property type="entry name" value="Homeodomain-like_sf"/>
</dbReference>
<evidence type="ECO:0000259" key="5">
    <source>
        <dbReference type="PROSITE" id="PS50977"/>
    </source>
</evidence>
<gene>
    <name evidence="6" type="ORF">FPZ24_15930</name>
</gene>
<dbReference type="AlphaFoldDB" id="A0A5B8LKS2"/>
<dbReference type="Pfam" id="PF17939">
    <property type="entry name" value="TetR_C_30"/>
    <property type="match status" value="1"/>
</dbReference>
<dbReference type="EMBL" id="CP042306">
    <property type="protein sequence ID" value="QDZ08771.1"/>
    <property type="molecule type" value="Genomic_DNA"/>
</dbReference>
<evidence type="ECO:0000256" key="3">
    <source>
        <dbReference type="ARBA" id="ARBA00023163"/>
    </source>
</evidence>
<feature type="domain" description="HTH tetR-type" evidence="5">
    <location>
        <begin position="17"/>
        <end position="77"/>
    </location>
</feature>
<dbReference type="InterPro" id="IPR041586">
    <property type="entry name" value="PsrA_TetR_C"/>
</dbReference>
<dbReference type="RefSeq" id="WP_146573642.1">
    <property type="nucleotide sequence ID" value="NZ_CP042306.1"/>
</dbReference>
<evidence type="ECO:0000313" key="7">
    <source>
        <dbReference type="Proteomes" id="UP000315673"/>
    </source>
</evidence>
<feature type="DNA-binding region" description="H-T-H motif" evidence="4">
    <location>
        <begin position="40"/>
        <end position="59"/>
    </location>
</feature>
<name>A0A5B8LKS2_9SPHN</name>
<dbReference type="InterPro" id="IPR050109">
    <property type="entry name" value="HTH-type_TetR-like_transc_reg"/>
</dbReference>
<dbReference type="KEGG" id="spai:FPZ24_15930"/>
<dbReference type="Proteomes" id="UP000315673">
    <property type="component" value="Chromosome"/>
</dbReference>
<dbReference type="InterPro" id="IPR001647">
    <property type="entry name" value="HTH_TetR"/>
</dbReference>
<evidence type="ECO:0000313" key="6">
    <source>
        <dbReference type="EMBL" id="QDZ08771.1"/>
    </source>
</evidence>
<keyword evidence="1" id="KW-0805">Transcription regulation</keyword>
<keyword evidence="2 4" id="KW-0238">DNA-binding</keyword>